<evidence type="ECO:0008006" key="2">
    <source>
        <dbReference type="Google" id="ProtNLM"/>
    </source>
</evidence>
<dbReference type="EMBL" id="BARU01039205">
    <property type="protein sequence ID" value="GAH78598.1"/>
    <property type="molecule type" value="Genomic_DNA"/>
</dbReference>
<dbReference type="InterPro" id="IPR058240">
    <property type="entry name" value="rSAM_sf"/>
</dbReference>
<protein>
    <recommendedName>
        <fullName evidence="2">Radical SAM core domain-containing protein</fullName>
    </recommendedName>
</protein>
<organism evidence="1">
    <name type="scientific">marine sediment metagenome</name>
    <dbReference type="NCBI Taxonomy" id="412755"/>
    <lineage>
        <taxon>unclassified sequences</taxon>
        <taxon>metagenomes</taxon>
        <taxon>ecological metagenomes</taxon>
    </lineage>
</organism>
<evidence type="ECO:0000313" key="1">
    <source>
        <dbReference type="EMBL" id="GAH78598.1"/>
    </source>
</evidence>
<dbReference type="AlphaFoldDB" id="X1K958"/>
<name>X1K958_9ZZZZ</name>
<accession>X1K958</accession>
<feature type="non-terminal residue" evidence="1">
    <location>
        <position position="221"/>
    </location>
</feature>
<gene>
    <name evidence="1" type="ORF">S03H2_60798</name>
</gene>
<proteinExistence type="predicted"/>
<dbReference type="SUPFAM" id="SSF102114">
    <property type="entry name" value="Radical SAM enzymes"/>
    <property type="match status" value="1"/>
</dbReference>
<reference evidence="1" key="1">
    <citation type="journal article" date="2014" name="Front. Microbiol.">
        <title>High frequency of phylogenetically diverse reductive dehalogenase-homologous genes in deep subseafloor sedimentary metagenomes.</title>
        <authorList>
            <person name="Kawai M."/>
            <person name="Futagami T."/>
            <person name="Toyoda A."/>
            <person name="Takaki Y."/>
            <person name="Nishi S."/>
            <person name="Hori S."/>
            <person name="Arai W."/>
            <person name="Tsubouchi T."/>
            <person name="Morono Y."/>
            <person name="Uchiyama I."/>
            <person name="Ito T."/>
            <person name="Fujiyama A."/>
            <person name="Inagaki F."/>
            <person name="Takami H."/>
        </authorList>
    </citation>
    <scope>NUCLEOTIDE SEQUENCE</scope>
    <source>
        <strain evidence="1">Expedition CK06-06</strain>
    </source>
</reference>
<sequence>MTPVDALAFVGEPPLFRPQPDAVDEVHISVTFTWDVQEGRRLRDAWAQYYPIVKIGGPAIDTGPPGEFTVGLYVKSGVTITSRGCPHKCLWCVVPKREGAIRELEIKPGWIVQDNNLLATSRSHQENVFEMLRSQRRAVSFPGGLDSRLMNDWIIDQLRSLKIEQAFFAADSKAGLENLRGVRERLSFLSRRQLRCYVLIGFGGESHEQALTRLEAVWDMG</sequence>
<comment type="caution">
    <text evidence="1">The sequence shown here is derived from an EMBL/GenBank/DDBJ whole genome shotgun (WGS) entry which is preliminary data.</text>
</comment>